<evidence type="ECO:0000313" key="1">
    <source>
        <dbReference type="EMBL" id="PKQ45190.1"/>
    </source>
</evidence>
<keyword evidence="2" id="KW-1185">Reference proteome</keyword>
<protein>
    <submittedName>
        <fullName evidence="1">Uncharacterized protein</fullName>
    </submittedName>
</protein>
<dbReference type="EMBL" id="PJEO01000031">
    <property type="protein sequence ID" value="PKQ45190.1"/>
    <property type="molecule type" value="Genomic_DNA"/>
</dbReference>
<proteinExistence type="predicted"/>
<dbReference type="Proteomes" id="UP000233435">
    <property type="component" value="Unassembled WGS sequence"/>
</dbReference>
<evidence type="ECO:0000313" key="2">
    <source>
        <dbReference type="Proteomes" id="UP000233435"/>
    </source>
</evidence>
<name>A0A2N3HJM9_9FLAO</name>
<comment type="caution">
    <text evidence="1">The sequence shown here is derived from an EMBL/GenBank/DDBJ whole genome shotgun (WGS) entry which is preliminary data.</text>
</comment>
<organism evidence="1 2">
    <name type="scientific">Confluentibacter flavum</name>
    <dbReference type="NCBI Taxonomy" id="1909700"/>
    <lineage>
        <taxon>Bacteria</taxon>
        <taxon>Pseudomonadati</taxon>
        <taxon>Bacteroidota</taxon>
        <taxon>Flavobacteriia</taxon>
        <taxon>Flavobacteriales</taxon>
        <taxon>Flavobacteriaceae</taxon>
        <taxon>Confluentibacter</taxon>
    </lineage>
</organism>
<gene>
    <name evidence="1" type="ORF">CSW08_09230</name>
</gene>
<dbReference type="OrthoDB" id="1447565at2"/>
<dbReference type="RefSeq" id="WP_106659605.1">
    <property type="nucleotide sequence ID" value="NZ_PJEO01000031.1"/>
</dbReference>
<dbReference type="AlphaFoldDB" id="A0A2N3HJM9"/>
<reference evidence="1 2" key="1">
    <citation type="submission" date="2017-12" db="EMBL/GenBank/DDBJ databases">
        <title>Confluentibacter flavum sp. nov., isolated from the saline lake.</title>
        <authorList>
            <person name="Yu L."/>
        </authorList>
    </citation>
    <scope>NUCLEOTIDE SEQUENCE [LARGE SCALE GENOMIC DNA]</scope>
    <source>
        <strain evidence="1 2">3B</strain>
    </source>
</reference>
<sequence>MKGKKKHKDKLKAIKKHFENFPGLSTESHGTRTRKTIGFEVFDHEDITSSISALLEVCYFALDGNGTFIYPKHSNKTPITSVTKVLEMVIDLLPHDQMFCLDKITEILSKDKKPDN</sequence>
<accession>A0A2N3HJM9</accession>